<dbReference type="PROSITE" id="PS51007">
    <property type="entry name" value="CYTC"/>
    <property type="match status" value="1"/>
</dbReference>
<proteinExistence type="predicted"/>
<sequence>MRTRLALAVALLACSGGRPFVTRGEPVVTFEGKVEKGPAVLGTTDLESLARRAFEAVPPGGERVRFEGLALAPLLGDTLEVERGADTVVFRGEGGRAAAVPLVSVRQLKPVLADQAGDAPIGAWRREAAPLQLAWPNLDAPGIDSDPRLRWWWLGGVRRVELVSWLATYGKALRVPPGASDAARLGADVLATSCLGCHRLHGAGGTRGPALGAGLVKGDPSAVTARLRLHLQRTSAGAGAPELTPAAVGQVIAFLRAVELAARPDEDIKEPESVEAPPPVLPRR</sequence>
<evidence type="ECO:0000256" key="4">
    <source>
        <dbReference type="PROSITE-ProRule" id="PRU00433"/>
    </source>
</evidence>
<name>A0A7I9VMW7_9BACT</name>
<dbReference type="InterPro" id="IPR036909">
    <property type="entry name" value="Cyt_c-like_dom_sf"/>
</dbReference>
<gene>
    <name evidence="7" type="ORF">AMYX_22200</name>
</gene>
<dbReference type="Proteomes" id="UP000503640">
    <property type="component" value="Unassembled WGS sequence"/>
</dbReference>
<dbReference type="SUPFAM" id="SSF46626">
    <property type="entry name" value="Cytochrome c"/>
    <property type="match status" value="1"/>
</dbReference>
<dbReference type="InterPro" id="IPR009056">
    <property type="entry name" value="Cyt_c-like_dom"/>
</dbReference>
<evidence type="ECO:0000256" key="5">
    <source>
        <dbReference type="SAM" id="MobiDB-lite"/>
    </source>
</evidence>
<feature type="region of interest" description="Disordered" evidence="5">
    <location>
        <begin position="265"/>
        <end position="284"/>
    </location>
</feature>
<evidence type="ECO:0000256" key="3">
    <source>
        <dbReference type="ARBA" id="ARBA00023004"/>
    </source>
</evidence>
<evidence type="ECO:0000313" key="7">
    <source>
        <dbReference type="EMBL" id="GEJ57479.1"/>
    </source>
</evidence>
<dbReference type="EMBL" id="BJTG01000004">
    <property type="protein sequence ID" value="GEJ57479.1"/>
    <property type="molecule type" value="Genomic_DNA"/>
</dbReference>
<dbReference type="GO" id="GO:0046872">
    <property type="term" value="F:metal ion binding"/>
    <property type="evidence" value="ECO:0007669"/>
    <property type="project" value="UniProtKB-KW"/>
</dbReference>
<keyword evidence="3 4" id="KW-0408">Iron</keyword>
<evidence type="ECO:0000259" key="6">
    <source>
        <dbReference type="PROSITE" id="PS51007"/>
    </source>
</evidence>
<accession>A0A7I9VMW7</accession>
<keyword evidence="8" id="KW-1185">Reference proteome</keyword>
<dbReference type="RefSeq" id="WP_176065000.1">
    <property type="nucleotide sequence ID" value="NZ_BJTG01000004.1"/>
</dbReference>
<dbReference type="AlphaFoldDB" id="A0A7I9VMW7"/>
<evidence type="ECO:0000256" key="2">
    <source>
        <dbReference type="ARBA" id="ARBA00022723"/>
    </source>
</evidence>
<organism evidence="7 8">
    <name type="scientific">Anaeromyxobacter diazotrophicus</name>
    <dbReference type="NCBI Taxonomy" id="2590199"/>
    <lineage>
        <taxon>Bacteria</taxon>
        <taxon>Pseudomonadati</taxon>
        <taxon>Myxococcota</taxon>
        <taxon>Myxococcia</taxon>
        <taxon>Myxococcales</taxon>
        <taxon>Cystobacterineae</taxon>
        <taxon>Anaeromyxobacteraceae</taxon>
        <taxon>Anaeromyxobacter</taxon>
    </lineage>
</organism>
<keyword evidence="2 4" id="KW-0479">Metal-binding</keyword>
<dbReference type="GO" id="GO:0009055">
    <property type="term" value="F:electron transfer activity"/>
    <property type="evidence" value="ECO:0007669"/>
    <property type="project" value="InterPro"/>
</dbReference>
<reference evidence="8" key="1">
    <citation type="journal article" date="2020" name="Appl. Environ. Microbiol.">
        <title>Diazotrophic Anaeromyxobacter Isolates from Soils.</title>
        <authorList>
            <person name="Masuda Y."/>
            <person name="Yamanaka H."/>
            <person name="Xu Z.X."/>
            <person name="Shiratori Y."/>
            <person name="Aono T."/>
            <person name="Amachi S."/>
            <person name="Senoo K."/>
            <person name="Itoh H."/>
        </authorList>
    </citation>
    <scope>NUCLEOTIDE SEQUENCE [LARGE SCALE GENOMIC DNA]</scope>
    <source>
        <strain evidence="8">R267</strain>
    </source>
</reference>
<evidence type="ECO:0000313" key="8">
    <source>
        <dbReference type="Proteomes" id="UP000503640"/>
    </source>
</evidence>
<feature type="domain" description="Cytochrome c" evidence="6">
    <location>
        <begin position="181"/>
        <end position="259"/>
    </location>
</feature>
<protein>
    <recommendedName>
        <fullName evidence="6">Cytochrome c domain-containing protein</fullName>
    </recommendedName>
</protein>
<comment type="caution">
    <text evidence="7">The sequence shown here is derived from an EMBL/GenBank/DDBJ whole genome shotgun (WGS) entry which is preliminary data.</text>
</comment>
<dbReference type="GO" id="GO:0020037">
    <property type="term" value="F:heme binding"/>
    <property type="evidence" value="ECO:0007669"/>
    <property type="project" value="InterPro"/>
</dbReference>
<evidence type="ECO:0000256" key="1">
    <source>
        <dbReference type="ARBA" id="ARBA00022617"/>
    </source>
</evidence>
<keyword evidence="1 4" id="KW-0349">Heme</keyword>
<dbReference type="Gene3D" id="1.10.760.10">
    <property type="entry name" value="Cytochrome c-like domain"/>
    <property type="match status" value="1"/>
</dbReference>